<dbReference type="InterPro" id="IPR017850">
    <property type="entry name" value="Alkaline_phosphatase_core_sf"/>
</dbReference>
<dbReference type="RefSeq" id="WP_141402465.1">
    <property type="nucleotide sequence ID" value="NZ_NBWU01000001.1"/>
</dbReference>
<dbReference type="GO" id="GO:0046872">
    <property type="term" value="F:metal ion binding"/>
    <property type="evidence" value="ECO:0007669"/>
    <property type="project" value="InterPro"/>
</dbReference>
<dbReference type="Gene3D" id="3.40.720.10">
    <property type="entry name" value="Alkaline Phosphatase, subunit A"/>
    <property type="match status" value="1"/>
</dbReference>
<dbReference type="AlphaFoldDB" id="A0A2A4GFP1"/>
<dbReference type="GO" id="GO:0003824">
    <property type="term" value="F:catalytic activity"/>
    <property type="evidence" value="ECO:0007669"/>
    <property type="project" value="InterPro"/>
</dbReference>
<feature type="signal peptide" evidence="1">
    <location>
        <begin position="1"/>
        <end position="36"/>
    </location>
</feature>
<accession>A0A2A4GFP1</accession>
<protein>
    <submittedName>
        <fullName evidence="3">Phosphoglyceromutase</fullName>
    </submittedName>
</protein>
<evidence type="ECO:0000259" key="2">
    <source>
        <dbReference type="Pfam" id="PF01676"/>
    </source>
</evidence>
<feature type="chain" id="PRO_5012359122" evidence="1">
    <location>
        <begin position="37"/>
        <end position="373"/>
    </location>
</feature>
<sequence>MVLKLSKVSVFHGCRKSSFYLLPFLFLLTLSNPSWAQDTKVVLITLDGLRWQELFGGADAQLIGNKDYVHDTDGLKADFWREDAQSRREALFPFLWQEVSKMGQLHGNRNLGSKMDLTNSMWFSYPGYNEILSGQADDARITSNDKIPNPNTTLLELAQNDARYTGKVAAFGSWDVFPSIVNEKRAGIPVNAGFRKASGQDLSDKERFLNQLQDQIPSPWGSVRLDAFTHHYALEHMKKAHPSLVYIAYGETDDFAHDGEYDAYLRSARKTDGLIKELWHFTQNDPFYKDNTLFLITTDHGRGTQPLKTWKSHGSDIKGAGQVWLIAFGKNVSAKGEIKVQEQFYTNQIAPTVLQALRLKPSAGMTGKALDLE</sequence>
<dbReference type="SUPFAM" id="SSF53649">
    <property type="entry name" value="Alkaline phosphatase-like"/>
    <property type="match status" value="1"/>
</dbReference>
<reference evidence="3 4" key="1">
    <citation type="submission" date="2017-04" db="EMBL/GenBank/DDBJ databases">
        <title>A new member of the family Flavobacteriaceae isolated from ascidians.</title>
        <authorList>
            <person name="Chen L."/>
        </authorList>
    </citation>
    <scope>NUCLEOTIDE SEQUENCE [LARGE SCALE GENOMIC DNA]</scope>
    <source>
        <strain evidence="3 4">HQA918</strain>
    </source>
</reference>
<name>A0A2A4GFP1_9FLAO</name>
<evidence type="ECO:0000256" key="1">
    <source>
        <dbReference type="SAM" id="SignalP"/>
    </source>
</evidence>
<dbReference type="InterPro" id="IPR006124">
    <property type="entry name" value="Metalloenzyme"/>
</dbReference>
<dbReference type="EMBL" id="NBWU01000001">
    <property type="protein sequence ID" value="PCE66798.1"/>
    <property type="molecule type" value="Genomic_DNA"/>
</dbReference>
<keyword evidence="4" id="KW-1185">Reference proteome</keyword>
<dbReference type="Pfam" id="PF01676">
    <property type="entry name" value="Metalloenzyme"/>
    <property type="match status" value="1"/>
</dbReference>
<dbReference type="Proteomes" id="UP000219559">
    <property type="component" value="Unassembled WGS sequence"/>
</dbReference>
<dbReference type="OrthoDB" id="9791578at2"/>
<organism evidence="3 4">
    <name type="scientific">Sediminicola luteus</name>
    <dbReference type="NCBI Taxonomy" id="319238"/>
    <lineage>
        <taxon>Bacteria</taxon>
        <taxon>Pseudomonadati</taxon>
        <taxon>Bacteroidota</taxon>
        <taxon>Flavobacteriia</taxon>
        <taxon>Flavobacteriales</taxon>
        <taxon>Flavobacteriaceae</taxon>
        <taxon>Sediminicola</taxon>
    </lineage>
</organism>
<feature type="domain" description="Metalloenzyme" evidence="2">
    <location>
        <begin position="229"/>
        <end position="360"/>
    </location>
</feature>
<evidence type="ECO:0000313" key="3">
    <source>
        <dbReference type="EMBL" id="PCE66798.1"/>
    </source>
</evidence>
<keyword evidence="1" id="KW-0732">Signal</keyword>
<gene>
    <name evidence="3" type="ORF">B7P33_05060</name>
</gene>
<evidence type="ECO:0000313" key="4">
    <source>
        <dbReference type="Proteomes" id="UP000219559"/>
    </source>
</evidence>
<proteinExistence type="predicted"/>
<comment type="caution">
    <text evidence="3">The sequence shown here is derived from an EMBL/GenBank/DDBJ whole genome shotgun (WGS) entry which is preliminary data.</text>
</comment>